<dbReference type="SUPFAM" id="SSF56349">
    <property type="entry name" value="DNA breaking-rejoining enzymes"/>
    <property type="match status" value="1"/>
</dbReference>
<gene>
    <name evidence="3" type="ORF">M422DRAFT_98501</name>
</gene>
<dbReference type="OrthoDB" id="5598396at2759"/>
<proteinExistence type="predicted"/>
<organism evidence="3 4">
    <name type="scientific">Sphaerobolus stellatus (strain SS14)</name>
    <dbReference type="NCBI Taxonomy" id="990650"/>
    <lineage>
        <taxon>Eukaryota</taxon>
        <taxon>Fungi</taxon>
        <taxon>Dikarya</taxon>
        <taxon>Basidiomycota</taxon>
        <taxon>Agaricomycotina</taxon>
        <taxon>Agaricomycetes</taxon>
        <taxon>Phallomycetidae</taxon>
        <taxon>Geastrales</taxon>
        <taxon>Sphaerobolaceae</taxon>
        <taxon>Sphaerobolus</taxon>
    </lineage>
</organism>
<reference evidence="3 4" key="1">
    <citation type="submission" date="2014-06" db="EMBL/GenBank/DDBJ databases">
        <title>Evolutionary Origins and Diversification of the Mycorrhizal Mutualists.</title>
        <authorList>
            <consortium name="DOE Joint Genome Institute"/>
            <consortium name="Mycorrhizal Genomics Consortium"/>
            <person name="Kohler A."/>
            <person name="Kuo A."/>
            <person name="Nagy L.G."/>
            <person name="Floudas D."/>
            <person name="Copeland A."/>
            <person name="Barry K.W."/>
            <person name="Cichocki N."/>
            <person name="Veneault-Fourrey C."/>
            <person name="LaButti K."/>
            <person name="Lindquist E.A."/>
            <person name="Lipzen A."/>
            <person name="Lundell T."/>
            <person name="Morin E."/>
            <person name="Murat C."/>
            <person name="Riley R."/>
            <person name="Ohm R."/>
            <person name="Sun H."/>
            <person name="Tunlid A."/>
            <person name="Henrissat B."/>
            <person name="Grigoriev I.V."/>
            <person name="Hibbett D.S."/>
            <person name="Martin F."/>
        </authorList>
    </citation>
    <scope>NUCLEOTIDE SEQUENCE [LARGE SCALE GENOMIC DNA]</scope>
    <source>
        <strain evidence="3 4">SS14</strain>
    </source>
</reference>
<keyword evidence="4" id="KW-1185">Reference proteome</keyword>
<dbReference type="Gene3D" id="1.10.443.10">
    <property type="entry name" value="Intergrase catalytic core"/>
    <property type="match status" value="1"/>
</dbReference>
<feature type="transmembrane region" description="Helical" evidence="2">
    <location>
        <begin position="98"/>
        <end position="119"/>
    </location>
</feature>
<dbReference type="InterPro" id="IPR011010">
    <property type="entry name" value="DNA_brk_join_enz"/>
</dbReference>
<evidence type="ECO:0000256" key="2">
    <source>
        <dbReference type="SAM" id="Phobius"/>
    </source>
</evidence>
<feature type="non-terminal residue" evidence="3">
    <location>
        <position position="257"/>
    </location>
</feature>
<dbReference type="GO" id="GO:0015074">
    <property type="term" value="P:DNA integration"/>
    <property type="evidence" value="ECO:0007669"/>
    <property type="project" value="InterPro"/>
</dbReference>
<keyword evidence="2" id="KW-0812">Transmembrane</keyword>
<dbReference type="PANTHER" id="PTHR34605">
    <property type="entry name" value="PHAGE_INTEGRASE DOMAIN-CONTAINING PROTEIN"/>
    <property type="match status" value="1"/>
</dbReference>
<feature type="non-terminal residue" evidence="3">
    <location>
        <position position="1"/>
    </location>
</feature>
<dbReference type="InterPro" id="IPR013762">
    <property type="entry name" value="Integrase-like_cat_sf"/>
</dbReference>
<keyword evidence="2" id="KW-1133">Transmembrane helix</keyword>
<protein>
    <submittedName>
        <fullName evidence="3">Uncharacterized protein</fullName>
    </submittedName>
</protein>
<dbReference type="GO" id="GO:0003677">
    <property type="term" value="F:DNA binding"/>
    <property type="evidence" value="ECO:0007669"/>
    <property type="project" value="InterPro"/>
</dbReference>
<evidence type="ECO:0000256" key="1">
    <source>
        <dbReference type="ARBA" id="ARBA00023172"/>
    </source>
</evidence>
<evidence type="ECO:0000313" key="3">
    <source>
        <dbReference type="EMBL" id="KIJ36429.1"/>
    </source>
</evidence>
<dbReference type="PANTHER" id="PTHR34605:SF3">
    <property type="entry name" value="P CELL-TYPE AGGLUTINATION PROTEIN MAP4-LIKE-RELATED"/>
    <property type="match status" value="1"/>
</dbReference>
<dbReference type="EMBL" id="KN837178">
    <property type="protein sequence ID" value="KIJ36429.1"/>
    <property type="molecule type" value="Genomic_DNA"/>
</dbReference>
<sequence>HNFSIEPTTNTFSFYIVYMCHHIKPASVGVYLSGICHSLEPYFPNVHSIHSSAIVTHSLAGMKKLHGLQATSRKHALNREDLIHIISHLPSVLSHECLLFVAMLLTGFYGLLCLGELTFPDSTHKRSSKKLTLRHTLILEATHFSFILPFHKADQFYAGNTVMIEALPHSPIDPLFHLQHYLDSGDRSFPFFPALWLTSQGKLPTYSWFVGQLQSFLGTDIAGHSLRSGGTTALALAGVPDNAIQATGCWSSDTWHI</sequence>
<dbReference type="AlphaFoldDB" id="A0A0C9UNP0"/>
<keyword evidence="2" id="KW-0472">Membrane</keyword>
<keyword evidence="1" id="KW-0233">DNA recombination</keyword>
<accession>A0A0C9UNP0</accession>
<dbReference type="HOGENOM" id="CLU_083223_0_0_1"/>
<dbReference type="Proteomes" id="UP000054279">
    <property type="component" value="Unassembled WGS sequence"/>
</dbReference>
<evidence type="ECO:0000313" key="4">
    <source>
        <dbReference type="Proteomes" id="UP000054279"/>
    </source>
</evidence>
<name>A0A0C9UNP0_SPHS4</name>
<dbReference type="InterPro" id="IPR052925">
    <property type="entry name" value="Phage_Integrase-like_Recomb"/>
</dbReference>
<dbReference type="GO" id="GO:0006310">
    <property type="term" value="P:DNA recombination"/>
    <property type="evidence" value="ECO:0007669"/>
    <property type="project" value="UniProtKB-KW"/>
</dbReference>